<keyword evidence="1" id="KW-0732">Signal</keyword>
<dbReference type="InterPro" id="IPR011992">
    <property type="entry name" value="EF-hand-dom_pair"/>
</dbReference>
<gene>
    <name evidence="3" type="ORF">DCO16_11010</name>
</gene>
<feature type="signal peptide" evidence="1">
    <location>
        <begin position="1"/>
        <end position="17"/>
    </location>
</feature>
<accession>A0A6M9PS88</accession>
<evidence type="ECO:0000313" key="3">
    <source>
        <dbReference type="EMBL" id="QKM63519.1"/>
    </source>
</evidence>
<reference evidence="3 4" key="1">
    <citation type="submission" date="2018-04" db="EMBL/GenBank/DDBJ databases">
        <title>Polynucleobacter sp. LimPoW16 genome.</title>
        <authorList>
            <person name="Hahn M.W."/>
        </authorList>
    </citation>
    <scope>NUCLEOTIDE SEQUENCE [LARGE SCALE GENOMIC DNA]</scope>
    <source>
        <strain evidence="3 4">LimPoW16</strain>
    </source>
</reference>
<keyword evidence="4" id="KW-1185">Reference proteome</keyword>
<dbReference type="RefSeq" id="WP_173943685.1">
    <property type="nucleotide sequence ID" value="NZ_CBCSCD010000002.1"/>
</dbReference>
<dbReference type="SUPFAM" id="SSF47473">
    <property type="entry name" value="EF-hand"/>
    <property type="match status" value="1"/>
</dbReference>
<dbReference type="AlphaFoldDB" id="A0A6M9PS88"/>
<dbReference type="Gene3D" id="1.10.238.10">
    <property type="entry name" value="EF-hand"/>
    <property type="match status" value="1"/>
</dbReference>
<feature type="domain" description="EF-hand" evidence="2">
    <location>
        <begin position="24"/>
        <end position="46"/>
    </location>
</feature>
<sequence>MKSILIALSLVSTLALAQTIKSPDQNKDGKITLEEAKIWMKQCDISGDGTLNASEAAACNISIKDFNAMDIDKNGSLSVAEIAQMKQMK</sequence>
<dbReference type="PROSITE" id="PS00018">
    <property type="entry name" value="EF_HAND_1"/>
    <property type="match status" value="1"/>
</dbReference>
<evidence type="ECO:0000256" key="1">
    <source>
        <dbReference type="SAM" id="SignalP"/>
    </source>
</evidence>
<proteinExistence type="predicted"/>
<dbReference type="Pfam" id="PF13202">
    <property type="entry name" value="EF-hand_5"/>
    <property type="match status" value="2"/>
</dbReference>
<evidence type="ECO:0000259" key="2">
    <source>
        <dbReference type="PROSITE" id="PS50222"/>
    </source>
</evidence>
<name>A0A6M9PS88_9BURK</name>
<dbReference type="GO" id="GO:0005509">
    <property type="term" value="F:calcium ion binding"/>
    <property type="evidence" value="ECO:0007669"/>
    <property type="project" value="InterPro"/>
</dbReference>
<organism evidence="3 4">
    <name type="scientific">Polynucleobacter antarcticus</name>
    <dbReference type="NCBI Taxonomy" id="1743162"/>
    <lineage>
        <taxon>Bacteria</taxon>
        <taxon>Pseudomonadati</taxon>
        <taxon>Pseudomonadota</taxon>
        <taxon>Betaproteobacteria</taxon>
        <taxon>Burkholderiales</taxon>
        <taxon>Burkholderiaceae</taxon>
        <taxon>Polynucleobacter</taxon>
    </lineage>
</organism>
<protein>
    <recommendedName>
        <fullName evidence="2">EF-hand domain-containing protein</fullName>
    </recommendedName>
</protein>
<dbReference type="PROSITE" id="PS50222">
    <property type="entry name" value="EF_HAND_2"/>
    <property type="match status" value="1"/>
</dbReference>
<feature type="chain" id="PRO_5026913055" description="EF-hand domain-containing protein" evidence="1">
    <location>
        <begin position="18"/>
        <end position="89"/>
    </location>
</feature>
<dbReference type="EMBL" id="CP028941">
    <property type="protein sequence ID" value="QKM63519.1"/>
    <property type="molecule type" value="Genomic_DNA"/>
</dbReference>
<dbReference type="KEGG" id="pani:DCO16_11010"/>
<evidence type="ECO:0000313" key="4">
    <source>
        <dbReference type="Proteomes" id="UP000500806"/>
    </source>
</evidence>
<dbReference type="InterPro" id="IPR002048">
    <property type="entry name" value="EF_hand_dom"/>
</dbReference>
<dbReference type="InterPro" id="IPR018247">
    <property type="entry name" value="EF_Hand_1_Ca_BS"/>
</dbReference>
<dbReference type="Proteomes" id="UP000500806">
    <property type="component" value="Chromosome"/>
</dbReference>